<dbReference type="EMBL" id="BSPL01000017">
    <property type="protein sequence ID" value="GLS70804.1"/>
    <property type="molecule type" value="Genomic_DNA"/>
</dbReference>
<feature type="transmembrane region" description="Helical" evidence="1">
    <location>
        <begin position="189"/>
        <end position="210"/>
    </location>
</feature>
<keyword evidence="1" id="KW-0812">Transmembrane</keyword>
<organism evidence="2 3">
    <name type="scientific">Methylobacterium tardum</name>
    <dbReference type="NCBI Taxonomy" id="374432"/>
    <lineage>
        <taxon>Bacteria</taxon>
        <taxon>Pseudomonadati</taxon>
        <taxon>Pseudomonadota</taxon>
        <taxon>Alphaproteobacteria</taxon>
        <taxon>Hyphomicrobiales</taxon>
        <taxon>Methylobacteriaceae</taxon>
        <taxon>Methylobacterium</taxon>
    </lineage>
</organism>
<evidence type="ECO:0000313" key="2">
    <source>
        <dbReference type="EMBL" id="GLS70804.1"/>
    </source>
</evidence>
<name>A0AA37THB4_9HYPH</name>
<feature type="transmembrane region" description="Helical" evidence="1">
    <location>
        <begin position="339"/>
        <end position="360"/>
    </location>
</feature>
<sequence>MPTGVEQTAQYLLIVEYEPNQTIGSDIFTGIRTHHFREVIAERETGSLERTWFELRCIRESVKKYVLNCPIPLLQSIIQSDIDDAGQRVDNLRDQIFNYFQQQDKVLPDYVENIDDFLMSQIDKPEIQEFTAQRRAFLAEVQALKLRFCRLCTLAVFAVEQRPERIDMRLKSLGFGVEVTYLPRWHWEAIFIVGLCVILSTLIPSFIYAASVDNLGFSVPAQYRAYVPVDPKQVVMWALMAAALHTLAVVVALAVKRFYAPKHAHGGTSDAPENEICAAVSYMICLTIQIAFVMMSGNPARIAFAWALLPAITGYFTGKYIDKSRLKRPLSHLRSWKQAGVTGAASFLASIVTLVHGFQIAAIHPIVYIFILYATVVAASIGFAIGESFQRTYSHSKWTEDPAVNPDILGRSDRKVIGDLIIQRWTEPATQNARLNLAQGAGI</sequence>
<protein>
    <submittedName>
        <fullName evidence="2">Uncharacterized protein</fullName>
    </submittedName>
</protein>
<keyword evidence="3" id="KW-1185">Reference proteome</keyword>
<keyword evidence="1" id="KW-1133">Transmembrane helix</keyword>
<proteinExistence type="predicted"/>
<dbReference type="AlphaFoldDB" id="A0AA37THB4"/>
<comment type="caution">
    <text evidence="2">The sequence shown here is derived from an EMBL/GenBank/DDBJ whole genome shotgun (WGS) entry which is preliminary data.</text>
</comment>
<feature type="transmembrane region" description="Helical" evidence="1">
    <location>
        <begin position="276"/>
        <end position="294"/>
    </location>
</feature>
<reference evidence="3" key="1">
    <citation type="journal article" date="2019" name="Int. J. Syst. Evol. Microbiol.">
        <title>The Global Catalogue of Microorganisms (GCM) 10K type strain sequencing project: providing services to taxonomists for standard genome sequencing and annotation.</title>
        <authorList>
            <consortium name="The Broad Institute Genomics Platform"/>
            <consortium name="The Broad Institute Genome Sequencing Center for Infectious Disease"/>
            <person name="Wu L."/>
            <person name="Ma J."/>
        </authorList>
    </citation>
    <scope>NUCLEOTIDE SEQUENCE [LARGE SCALE GENOMIC DNA]</scope>
    <source>
        <strain evidence="3">NBRC 103632</strain>
    </source>
</reference>
<accession>A0AA37THB4</accession>
<gene>
    <name evidence="2" type="ORF">GCM10007890_28170</name>
</gene>
<feature type="transmembrane region" description="Helical" evidence="1">
    <location>
        <begin position="234"/>
        <end position="255"/>
    </location>
</feature>
<feature type="transmembrane region" description="Helical" evidence="1">
    <location>
        <begin position="366"/>
        <end position="386"/>
    </location>
</feature>
<feature type="transmembrane region" description="Helical" evidence="1">
    <location>
        <begin position="300"/>
        <end position="318"/>
    </location>
</feature>
<evidence type="ECO:0000313" key="3">
    <source>
        <dbReference type="Proteomes" id="UP001157440"/>
    </source>
</evidence>
<keyword evidence="1" id="KW-0472">Membrane</keyword>
<evidence type="ECO:0000256" key="1">
    <source>
        <dbReference type="SAM" id="Phobius"/>
    </source>
</evidence>
<dbReference type="Proteomes" id="UP001157440">
    <property type="component" value="Unassembled WGS sequence"/>
</dbReference>